<dbReference type="InterPro" id="IPR009057">
    <property type="entry name" value="Homeodomain-like_sf"/>
</dbReference>
<feature type="DNA-binding region" description="H-T-H motif" evidence="2">
    <location>
        <begin position="38"/>
        <end position="57"/>
    </location>
</feature>
<evidence type="ECO:0000313" key="7">
    <source>
        <dbReference type="Proteomes" id="UP000030905"/>
    </source>
</evidence>
<dbReference type="Gene3D" id="1.10.10.60">
    <property type="entry name" value="Homeodomain-like"/>
    <property type="match status" value="1"/>
</dbReference>
<dbReference type="EMBL" id="JPGY02000001">
    <property type="protein sequence ID" value="KRU11051.1"/>
    <property type="molecule type" value="Genomic_DNA"/>
</dbReference>
<accession>A0A0H3J9T3</accession>
<evidence type="ECO:0000259" key="3">
    <source>
        <dbReference type="PROSITE" id="PS50977"/>
    </source>
</evidence>
<evidence type="ECO:0000313" key="6">
    <source>
        <dbReference type="Proteomes" id="UP000028042"/>
    </source>
</evidence>
<dbReference type="KEGG" id="cpae:CPAST_c28870"/>
<dbReference type="PANTHER" id="PTHR43479">
    <property type="entry name" value="ACREF/ENVCD OPERON REPRESSOR-RELATED"/>
    <property type="match status" value="1"/>
</dbReference>
<evidence type="ECO:0000256" key="1">
    <source>
        <dbReference type="ARBA" id="ARBA00023125"/>
    </source>
</evidence>
<evidence type="ECO:0000256" key="2">
    <source>
        <dbReference type="PROSITE-ProRule" id="PRU00335"/>
    </source>
</evidence>
<gene>
    <name evidence="4" type="ORF">CLPA_c28870</name>
    <name evidence="5" type="ORF">CP6013_00298</name>
</gene>
<dbReference type="PRINTS" id="PR00455">
    <property type="entry name" value="HTHTETR"/>
</dbReference>
<reference evidence="5" key="2">
    <citation type="submission" date="2015-10" db="EMBL/GenBank/DDBJ databases">
        <title>Improved Draft Genome Sequence of Clostridium pasteurianum Strain ATCC 6013 (DSM 525) Using a Hybrid Next-Generation Sequencing Approach.</title>
        <authorList>
            <person name="Pyne M.E."/>
            <person name="Utturkar S.M."/>
            <person name="Brown S.D."/>
            <person name="Moo-Young M."/>
            <person name="Chung D.A."/>
            <person name="Chou P.C."/>
        </authorList>
    </citation>
    <scope>NUCLEOTIDE SEQUENCE</scope>
    <source>
        <strain evidence="5">ATCC 6013</strain>
    </source>
</reference>
<dbReference type="PANTHER" id="PTHR43479:SF11">
    <property type="entry name" value="ACREF_ENVCD OPERON REPRESSOR-RELATED"/>
    <property type="match status" value="1"/>
</dbReference>
<dbReference type="PATRIC" id="fig|1262449.3.peg.1333"/>
<dbReference type="Proteomes" id="UP000030905">
    <property type="component" value="Chromosome"/>
</dbReference>
<dbReference type="AlphaFoldDB" id="A0A0H3J9T3"/>
<dbReference type="EMBL" id="CP009268">
    <property type="protein sequence ID" value="AJA52941.1"/>
    <property type="molecule type" value="Genomic_DNA"/>
</dbReference>
<reference evidence="4 7" key="1">
    <citation type="journal article" date="2015" name="Genome Announc.">
        <title>Complete Genome Sequence of the Nitrogen-Fixing and Solvent-Producing Clostridium pasteurianum DSM 525.</title>
        <authorList>
            <person name="Poehlein A."/>
            <person name="Grosse-Honebrink A."/>
            <person name="Zhang Y."/>
            <person name="Minton N.P."/>
            <person name="Daniel R."/>
        </authorList>
    </citation>
    <scope>NUCLEOTIDE SEQUENCE [LARGE SCALE GENOMIC DNA]</scope>
    <source>
        <strain evidence="4">DSM 525</strain>
        <strain evidence="7">DSM 525 / ATCC 6013</strain>
    </source>
</reference>
<dbReference type="RefSeq" id="WP_003443170.1">
    <property type="nucleotide sequence ID" value="NZ_JPGY02000001.1"/>
</dbReference>
<reference evidence="5 6" key="3">
    <citation type="journal article" name="Genome Announc.">
        <title>Improved Draft Genome Sequence of Clostridium pasteurianum Strain ATCC 6013 (DSM 525) Using a Hybrid Next-Generation Sequencing Approach.</title>
        <authorList>
            <person name="Pyne M.E."/>
            <person name="Utturkar S."/>
            <person name="Brown S.D."/>
            <person name="Moo-Young M."/>
            <person name="Chung D.A."/>
            <person name="Chou C.P."/>
        </authorList>
    </citation>
    <scope>NUCLEOTIDE SEQUENCE [LARGE SCALE GENOMIC DNA]</scope>
    <source>
        <strain evidence="5 6">ATCC 6013</strain>
    </source>
</reference>
<dbReference type="GO" id="GO:0003677">
    <property type="term" value="F:DNA binding"/>
    <property type="evidence" value="ECO:0007669"/>
    <property type="project" value="UniProtKB-UniRule"/>
</dbReference>
<dbReference type="eggNOG" id="COG1309">
    <property type="taxonomic scope" value="Bacteria"/>
</dbReference>
<dbReference type="InterPro" id="IPR050624">
    <property type="entry name" value="HTH-type_Tx_Regulator"/>
</dbReference>
<dbReference type="Pfam" id="PF00440">
    <property type="entry name" value="TetR_N"/>
    <property type="match status" value="1"/>
</dbReference>
<keyword evidence="7" id="KW-1185">Reference proteome</keyword>
<evidence type="ECO:0000313" key="5">
    <source>
        <dbReference type="EMBL" id="KRU11051.1"/>
    </source>
</evidence>
<name>A0A0H3J9T3_CLOPA</name>
<dbReference type="PROSITE" id="PS50977">
    <property type="entry name" value="HTH_TETR_2"/>
    <property type="match status" value="1"/>
</dbReference>
<dbReference type="KEGG" id="cpat:CLPA_c28870"/>
<proteinExistence type="predicted"/>
<protein>
    <submittedName>
        <fullName evidence="4">Transcriptional regulator, TetR family</fullName>
    </submittedName>
</protein>
<dbReference type="Gene3D" id="1.10.357.10">
    <property type="entry name" value="Tetracycline Repressor, domain 2"/>
    <property type="match status" value="1"/>
</dbReference>
<dbReference type="SUPFAM" id="SSF46689">
    <property type="entry name" value="Homeodomain-like"/>
    <property type="match status" value="1"/>
</dbReference>
<dbReference type="Proteomes" id="UP000028042">
    <property type="component" value="Unassembled WGS sequence"/>
</dbReference>
<keyword evidence="1 2" id="KW-0238">DNA-binding</keyword>
<evidence type="ECO:0000313" key="4">
    <source>
        <dbReference type="EMBL" id="AJA52941.1"/>
    </source>
</evidence>
<feature type="domain" description="HTH tetR-type" evidence="3">
    <location>
        <begin position="15"/>
        <end position="75"/>
    </location>
</feature>
<sequence length="205" mass="23849">MAKSETREPRQTRAIEKKKKIVQVAFKLFCEKGFHHTNTNEIAKEAGVSTGIVYHYFKDKKAIFLAVMDQVIPKFDDDMIKQLHLSKDRKELEAFLSDIIDKDVQLHEISRVAHEEFHAMRHSDPDVAEYMNNFNNQFLSSIAGALPSLGFSISHPQEKVDMIYHMIDQYSDSIVLNKREKINYDVMKKLLIETIFNLLDLDVFD</sequence>
<organism evidence="4 7">
    <name type="scientific">Clostridium pasteurianum DSM 525 = ATCC 6013</name>
    <dbReference type="NCBI Taxonomy" id="1262449"/>
    <lineage>
        <taxon>Bacteria</taxon>
        <taxon>Bacillati</taxon>
        <taxon>Bacillota</taxon>
        <taxon>Clostridia</taxon>
        <taxon>Eubacteriales</taxon>
        <taxon>Clostridiaceae</taxon>
        <taxon>Clostridium</taxon>
    </lineage>
</organism>
<dbReference type="InterPro" id="IPR001647">
    <property type="entry name" value="HTH_TetR"/>
</dbReference>